<evidence type="ECO:0000313" key="4">
    <source>
        <dbReference type="Proteomes" id="UP001381693"/>
    </source>
</evidence>
<name>A0AAN8X087_HALRR</name>
<dbReference type="Pfam" id="PF00701">
    <property type="entry name" value="DHDPS"/>
    <property type="match status" value="1"/>
</dbReference>
<dbReference type="EC" id="4.1.3.16" evidence="3"/>
<dbReference type="EMBL" id="JAXCGZ010010344">
    <property type="protein sequence ID" value="KAK7075616.1"/>
    <property type="molecule type" value="Genomic_DNA"/>
</dbReference>
<dbReference type="SUPFAM" id="SSF51569">
    <property type="entry name" value="Aldolase"/>
    <property type="match status" value="1"/>
</dbReference>
<evidence type="ECO:0000313" key="3">
    <source>
        <dbReference type="EMBL" id="KAK7075616.1"/>
    </source>
</evidence>
<protein>
    <submittedName>
        <fullName evidence="3">4-hydroxy-2-oxoglutarate aldolase, mitochondrial</fullName>
        <ecNumber evidence="3">4.1.3.16</ecNumber>
    </submittedName>
</protein>
<proteinExistence type="predicted"/>
<dbReference type="PANTHER" id="PTHR12128">
    <property type="entry name" value="DIHYDRODIPICOLINATE SYNTHASE"/>
    <property type="match status" value="1"/>
</dbReference>
<dbReference type="GO" id="GO:0008840">
    <property type="term" value="F:4-hydroxy-tetrahydrodipicolinate synthase activity"/>
    <property type="evidence" value="ECO:0007669"/>
    <property type="project" value="TreeGrafter"/>
</dbReference>
<keyword evidence="4" id="KW-1185">Reference proteome</keyword>
<dbReference type="InterPro" id="IPR002220">
    <property type="entry name" value="DapA-like"/>
</dbReference>
<dbReference type="PANTHER" id="PTHR12128:SF66">
    <property type="entry name" value="4-HYDROXY-2-OXOGLUTARATE ALDOLASE, MITOCHONDRIAL"/>
    <property type="match status" value="1"/>
</dbReference>
<dbReference type="GO" id="GO:0008700">
    <property type="term" value="F:(R,S)-4-hydroxy-2-oxoglutarate aldolase activity"/>
    <property type="evidence" value="ECO:0007669"/>
    <property type="project" value="UniProtKB-EC"/>
</dbReference>
<accession>A0AAN8X087</accession>
<organism evidence="3 4">
    <name type="scientific">Halocaridina rubra</name>
    <name type="common">Hawaiian red shrimp</name>
    <dbReference type="NCBI Taxonomy" id="373956"/>
    <lineage>
        <taxon>Eukaryota</taxon>
        <taxon>Metazoa</taxon>
        <taxon>Ecdysozoa</taxon>
        <taxon>Arthropoda</taxon>
        <taxon>Crustacea</taxon>
        <taxon>Multicrustacea</taxon>
        <taxon>Malacostraca</taxon>
        <taxon>Eumalacostraca</taxon>
        <taxon>Eucarida</taxon>
        <taxon>Decapoda</taxon>
        <taxon>Pleocyemata</taxon>
        <taxon>Caridea</taxon>
        <taxon>Atyoidea</taxon>
        <taxon>Atyidae</taxon>
        <taxon>Halocaridina</taxon>
    </lineage>
</organism>
<comment type="subunit">
    <text evidence="1">Homotetramer.</text>
</comment>
<gene>
    <name evidence="3" type="primary">HOGA1_1</name>
    <name evidence="3" type="ORF">SK128_017833</name>
</gene>
<dbReference type="Gene3D" id="3.20.20.70">
    <property type="entry name" value="Aldolase class I"/>
    <property type="match status" value="1"/>
</dbReference>
<dbReference type="Proteomes" id="UP001381693">
    <property type="component" value="Unassembled WGS sequence"/>
</dbReference>
<dbReference type="AlphaFoldDB" id="A0AAN8X087"/>
<dbReference type="InterPro" id="IPR013785">
    <property type="entry name" value="Aldolase_TIM"/>
</dbReference>
<dbReference type="CDD" id="cd00408">
    <property type="entry name" value="DHDPS-like"/>
    <property type="match status" value="1"/>
</dbReference>
<evidence type="ECO:0000256" key="1">
    <source>
        <dbReference type="ARBA" id="ARBA00011881"/>
    </source>
</evidence>
<feature type="non-terminal residue" evidence="3">
    <location>
        <position position="1"/>
    </location>
</feature>
<comment type="caution">
    <text evidence="3">The sequence shown here is derived from an EMBL/GenBank/DDBJ whole genome shotgun (WGS) entry which is preliminary data.</text>
</comment>
<sequence length="126" mass="13321">ITKIGSIVHRTQGLSFQVMAGSASFLLATLQLGGVGAVAALANVLGNPVCELHKLFKDGNMADAIELQKKLIAPNSAVTKEYGIPGLKKVMDWVGLYGGPTRSPLQPLTEADVSRLRNVFVDAGYL</sequence>
<keyword evidence="2 3" id="KW-0456">Lyase</keyword>
<evidence type="ECO:0000256" key="2">
    <source>
        <dbReference type="ARBA" id="ARBA00023239"/>
    </source>
</evidence>
<reference evidence="3 4" key="1">
    <citation type="submission" date="2023-11" db="EMBL/GenBank/DDBJ databases">
        <title>Halocaridina rubra genome assembly.</title>
        <authorList>
            <person name="Smith C."/>
        </authorList>
    </citation>
    <scope>NUCLEOTIDE SEQUENCE [LARGE SCALE GENOMIC DNA]</scope>
    <source>
        <strain evidence="3">EP-1</strain>
        <tissue evidence="3">Whole</tissue>
    </source>
</reference>